<keyword evidence="15" id="KW-1185">Reference proteome</keyword>
<evidence type="ECO:0000259" key="13">
    <source>
        <dbReference type="PROSITE" id="PS50862"/>
    </source>
</evidence>
<evidence type="ECO:0000256" key="10">
    <source>
        <dbReference type="ARBA" id="ARBA00053664"/>
    </source>
</evidence>
<dbReference type="Proteomes" id="UP000245410">
    <property type="component" value="Unassembled WGS sequence"/>
</dbReference>
<dbReference type="GO" id="GO:0002161">
    <property type="term" value="F:aminoacyl-tRNA deacylase activity"/>
    <property type="evidence" value="ECO:0007669"/>
    <property type="project" value="InterPro"/>
</dbReference>
<dbReference type="InterPro" id="IPR002314">
    <property type="entry name" value="aa-tRNA-synt_IIb"/>
</dbReference>
<dbReference type="InterPro" id="IPR044140">
    <property type="entry name" value="ProRS_anticodon_short"/>
</dbReference>
<gene>
    <name evidence="12" type="primary">proS</name>
    <name evidence="14" type="ORF">DKT68_12085</name>
</gene>
<dbReference type="GO" id="GO:0004827">
    <property type="term" value="F:proline-tRNA ligase activity"/>
    <property type="evidence" value="ECO:0007669"/>
    <property type="project" value="UniProtKB-UniRule"/>
</dbReference>
<dbReference type="GO" id="GO:0006433">
    <property type="term" value="P:prolyl-tRNA aminoacylation"/>
    <property type="evidence" value="ECO:0007669"/>
    <property type="project" value="UniProtKB-UniRule"/>
</dbReference>
<dbReference type="Pfam" id="PF03129">
    <property type="entry name" value="HGTP_anticodon"/>
    <property type="match status" value="1"/>
</dbReference>
<evidence type="ECO:0000256" key="9">
    <source>
        <dbReference type="ARBA" id="ARBA00047671"/>
    </source>
</evidence>
<dbReference type="GO" id="GO:0005829">
    <property type="term" value="C:cytosol"/>
    <property type="evidence" value="ECO:0007669"/>
    <property type="project" value="TreeGrafter"/>
</dbReference>
<name>A0A317D5U0_9ACTN</name>
<comment type="caution">
    <text evidence="14">The sequence shown here is derived from an EMBL/GenBank/DDBJ whole genome shotgun (WGS) entry which is preliminary data.</text>
</comment>
<dbReference type="SUPFAM" id="SSF55826">
    <property type="entry name" value="YbaK/ProRS associated domain"/>
    <property type="match status" value="1"/>
</dbReference>
<keyword evidence="7 12" id="KW-0648">Protein biosynthesis</keyword>
<keyword evidence="5 12" id="KW-0547">Nucleotide-binding</keyword>
<dbReference type="InterPro" id="IPR036754">
    <property type="entry name" value="YbaK/aa-tRNA-synt-asso_dom_sf"/>
</dbReference>
<evidence type="ECO:0000256" key="2">
    <source>
        <dbReference type="ARBA" id="ARBA00011738"/>
    </source>
</evidence>
<dbReference type="InterPro" id="IPR050062">
    <property type="entry name" value="Pro-tRNA_synthetase"/>
</dbReference>
<comment type="function">
    <text evidence="10 12">Catalyzes the attachment of proline to tRNA(Pro) in a two-step reaction: proline is first activated by ATP to form Pro-AMP and then transferred to the acceptor end of tRNA(Pro). As ProRS can inadvertently accommodate and process non-cognate amino acids such as alanine and cysteine, to avoid such errors it has two additional distinct editing activities against alanine. One activity is designated as 'pretransfer' editing and involves the tRNA(Pro)-independent hydrolysis of activated Ala-AMP. The other activity is designated 'posttransfer' editing and involves deacylation of mischarged Ala-tRNA(Pro). The misacylated Cys-tRNA(Pro) is not edited by ProRS.</text>
</comment>
<keyword evidence="6 12" id="KW-0067">ATP-binding</keyword>
<keyword evidence="3 12" id="KW-0963">Cytoplasm</keyword>
<organism evidence="14 15">
    <name type="scientific">Micromonospora acroterricola</name>
    <dbReference type="NCBI Taxonomy" id="2202421"/>
    <lineage>
        <taxon>Bacteria</taxon>
        <taxon>Bacillati</taxon>
        <taxon>Actinomycetota</taxon>
        <taxon>Actinomycetes</taxon>
        <taxon>Micromonosporales</taxon>
        <taxon>Micromonosporaceae</taxon>
        <taxon>Micromonospora</taxon>
    </lineage>
</organism>
<dbReference type="OrthoDB" id="9809052at2"/>
<dbReference type="InterPro" id="IPR036621">
    <property type="entry name" value="Anticodon-bd_dom_sf"/>
</dbReference>
<evidence type="ECO:0000256" key="8">
    <source>
        <dbReference type="ARBA" id="ARBA00023146"/>
    </source>
</evidence>
<evidence type="ECO:0000256" key="4">
    <source>
        <dbReference type="ARBA" id="ARBA00022598"/>
    </source>
</evidence>
<sequence>MLLRMSTLLLRTLREDPADAEVPSHRLLLRAGYIRRAAPGGYTWLPLGKLVLDRITEVVRGELIAIGDQEVHFPALLPAEPYRTSGRWTEYGDDIFTLADRRGAEHLLAPTHEELAALLVKDLFSSYRDFPVTLFQVQTKFRDEARPRAGLLRGREFLMKDAYSFDLDDAGLRDAYGRHRAAYRRIFDRLGLDYAVVHAMSGAMGGSASEEFLAATPVGEDTFVGCTACNYAANTEAVTTRAPAAGDPAAGPAAEVHDTPETPTIAGLVELANTRRLGGRDGWTAADTLKNVVLSVRQPGAEQAEPLVIGVPGDREVDLKRVGAALHPAQVAVFEEWADHPELVRGYIGPQLLDKLGIRYLVDPRVVPGSAWLTGANEPGRHATDVVCGRDFTPDGTIEAAEVRAGDPCPACDPGELTIRRGIEIGHIFQLGRRFTDAFAVDVLGPAGKPVRPTMGCYGIGVSRAVAAIAEQHHDDRGLVWPAAVAPCDVHLVVAGKGPQLDAALELGGRLAAAGLRVLVDDRTHVSAGVKFTDAELIGIPRAVVVGRRLAEGYVELRERAGDGRVELPLEGVVERLVDEVRRERGNVV</sequence>
<accession>A0A317D5U0</accession>
<dbReference type="InterPro" id="IPR004154">
    <property type="entry name" value="Anticodon-bd"/>
</dbReference>
<dbReference type="NCBIfam" id="TIGR00409">
    <property type="entry name" value="proS_fam_II"/>
    <property type="match status" value="1"/>
</dbReference>
<comment type="similarity">
    <text evidence="11 12">Belongs to the class-II aminoacyl-tRNA synthetase family. ProS type 1 subfamily.</text>
</comment>
<evidence type="ECO:0000313" key="14">
    <source>
        <dbReference type="EMBL" id="PWR09490.1"/>
    </source>
</evidence>
<dbReference type="Pfam" id="PF04073">
    <property type="entry name" value="tRNA_edit"/>
    <property type="match status" value="1"/>
</dbReference>
<evidence type="ECO:0000256" key="5">
    <source>
        <dbReference type="ARBA" id="ARBA00022741"/>
    </source>
</evidence>
<evidence type="ECO:0000256" key="1">
    <source>
        <dbReference type="ARBA" id="ARBA00004496"/>
    </source>
</evidence>
<dbReference type="SUPFAM" id="SSF55681">
    <property type="entry name" value="Class II aaRS and biotin synthetases"/>
    <property type="match status" value="1"/>
</dbReference>
<dbReference type="InterPro" id="IPR006195">
    <property type="entry name" value="aa-tRNA-synth_II"/>
</dbReference>
<evidence type="ECO:0000256" key="7">
    <source>
        <dbReference type="ARBA" id="ARBA00022917"/>
    </source>
</evidence>
<dbReference type="Pfam" id="PF00587">
    <property type="entry name" value="tRNA-synt_2b"/>
    <property type="match status" value="1"/>
</dbReference>
<feature type="domain" description="Aminoacyl-transfer RNA synthetases class-II family profile" evidence="13">
    <location>
        <begin position="35"/>
        <end position="482"/>
    </location>
</feature>
<evidence type="ECO:0000313" key="15">
    <source>
        <dbReference type="Proteomes" id="UP000245410"/>
    </source>
</evidence>
<comment type="subcellular location">
    <subcellularLocation>
        <location evidence="1 12">Cytoplasm</location>
    </subcellularLocation>
</comment>
<dbReference type="EC" id="6.1.1.15" evidence="12"/>
<comment type="catalytic activity">
    <reaction evidence="9 12">
        <text>tRNA(Pro) + L-proline + ATP = L-prolyl-tRNA(Pro) + AMP + diphosphate</text>
        <dbReference type="Rhea" id="RHEA:14305"/>
        <dbReference type="Rhea" id="RHEA-COMP:9700"/>
        <dbReference type="Rhea" id="RHEA-COMP:9702"/>
        <dbReference type="ChEBI" id="CHEBI:30616"/>
        <dbReference type="ChEBI" id="CHEBI:33019"/>
        <dbReference type="ChEBI" id="CHEBI:60039"/>
        <dbReference type="ChEBI" id="CHEBI:78442"/>
        <dbReference type="ChEBI" id="CHEBI:78532"/>
        <dbReference type="ChEBI" id="CHEBI:456215"/>
        <dbReference type="EC" id="6.1.1.15"/>
    </reaction>
</comment>
<reference evidence="14 15" key="1">
    <citation type="submission" date="2018-05" db="EMBL/GenBank/DDBJ databases">
        <title>Micromonospora atacamensis sp. nov., a novel actinobacteria isolated from high altitude Atacama Desert soil.</title>
        <authorList>
            <person name="Carro L."/>
            <person name="Golinska P."/>
            <person name="Klenk H.-P."/>
            <person name="Goodfellow M."/>
        </authorList>
    </citation>
    <scope>NUCLEOTIDE SEQUENCE [LARGE SCALE GENOMIC DNA]</scope>
    <source>
        <strain evidence="14 15">5R2A7</strain>
    </source>
</reference>
<dbReference type="PROSITE" id="PS50862">
    <property type="entry name" value="AA_TRNA_LIGASE_II"/>
    <property type="match status" value="1"/>
</dbReference>
<keyword evidence="4 12" id="KW-0436">Ligase</keyword>
<dbReference type="CDD" id="cd00861">
    <property type="entry name" value="ProRS_anticodon_short"/>
    <property type="match status" value="1"/>
</dbReference>
<dbReference type="InterPro" id="IPR007214">
    <property type="entry name" value="YbaK/aa-tRNA-synth-assoc-dom"/>
</dbReference>
<evidence type="ECO:0000256" key="3">
    <source>
        <dbReference type="ARBA" id="ARBA00022490"/>
    </source>
</evidence>
<dbReference type="PRINTS" id="PR01046">
    <property type="entry name" value="TRNASYNTHPRO"/>
</dbReference>
<dbReference type="InterPro" id="IPR002316">
    <property type="entry name" value="Pro-tRNA-ligase_IIa"/>
</dbReference>
<evidence type="ECO:0000256" key="11">
    <source>
        <dbReference type="ARBA" id="ARBA00060755"/>
    </source>
</evidence>
<evidence type="ECO:0000256" key="12">
    <source>
        <dbReference type="HAMAP-Rule" id="MF_01569"/>
    </source>
</evidence>
<dbReference type="EMBL" id="QGKR01000178">
    <property type="protein sequence ID" value="PWR09490.1"/>
    <property type="molecule type" value="Genomic_DNA"/>
</dbReference>
<dbReference type="AlphaFoldDB" id="A0A317D5U0"/>
<dbReference type="InterPro" id="IPR023717">
    <property type="entry name" value="Pro-tRNA-Synthase_IIa_type1"/>
</dbReference>
<comment type="subunit">
    <text evidence="2 12">Homodimer.</text>
</comment>
<dbReference type="SUPFAM" id="SSF52954">
    <property type="entry name" value="Class II aaRS ABD-related"/>
    <property type="match status" value="1"/>
</dbReference>
<dbReference type="PANTHER" id="PTHR42753:SF2">
    <property type="entry name" value="PROLINE--TRNA LIGASE"/>
    <property type="match status" value="1"/>
</dbReference>
<dbReference type="Gene3D" id="3.30.930.10">
    <property type="entry name" value="Bira Bifunctional Protein, Domain 2"/>
    <property type="match status" value="2"/>
</dbReference>
<dbReference type="InterPro" id="IPR045864">
    <property type="entry name" value="aa-tRNA-synth_II/BPL/LPL"/>
</dbReference>
<dbReference type="HAMAP" id="MF_01569">
    <property type="entry name" value="Pro_tRNA_synth_type1"/>
    <property type="match status" value="1"/>
</dbReference>
<dbReference type="FunFam" id="3.30.930.10:FF:000065">
    <property type="entry name" value="Proline--tRNA ligase"/>
    <property type="match status" value="1"/>
</dbReference>
<dbReference type="RefSeq" id="WP_109817511.1">
    <property type="nucleotide sequence ID" value="NZ_QGKR01000178.1"/>
</dbReference>
<dbReference type="InterPro" id="IPR004500">
    <property type="entry name" value="Pro-tRNA-synth_IIa_bac-type"/>
</dbReference>
<dbReference type="PANTHER" id="PTHR42753">
    <property type="entry name" value="MITOCHONDRIAL RIBOSOME PROTEIN L39/PROLYL-TRNA LIGASE FAMILY MEMBER"/>
    <property type="match status" value="1"/>
</dbReference>
<dbReference type="FunFam" id="3.30.930.10:FF:000066">
    <property type="entry name" value="Proline--tRNA ligase"/>
    <property type="match status" value="1"/>
</dbReference>
<proteinExistence type="inferred from homology"/>
<dbReference type="GO" id="GO:0005524">
    <property type="term" value="F:ATP binding"/>
    <property type="evidence" value="ECO:0007669"/>
    <property type="project" value="UniProtKB-UniRule"/>
</dbReference>
<comment type="domain">
    <text evidence="12">Consists of three domains: the N-terminal catalytic domain, the editing domain and the C-terminal anticodon-binding domain.</text>
</comment>
<dbReference type="Gene3D" id="3.40.50.800">
    <property type="entry name" value="Anticodon-binding domain"/>
    <property type="match status" value="1"/>
</dbReference>
<evidence type="ECO:0000256" key="6">
    <source>
        <dbReference type="ARBA" id="ARBA00022840"/>
    </source>
</evidence>
<dbReference type="NCBIfam" id="NF006625">
    <property type="entry name" value="PRK09194.1"/>
    <property type="match status" value="1"/>
</dbReference>
<keyword evidence="8 12" id="KW-0030">Aminoacyl-tRNA synthetase</keyword>
<protein>
    <recommendedName>
        <fullName evidence="12">Proline--tRNA ligase</fullName>
        <ecNumber evidence="12">6.1.1.15</ecNumber>
    </recommendedName>
    <alternativeName>
        <fullName evidence="12">Prolyl-tRNA synthetase</fullName>
        <shortName evidence="12">ProRS</shortName>
    </alternativeName>
</protein>